<dbReference type="RefSeq" id="WP_013576353.1">
    <property type="nucleotide sequence ID" value="NC_015061.1"/>
</dbReference>
<dbReference type="AlphaFoldDB" id="A0A0H3FBU9"/>
<dbReference type="EMBL" id="JBHUCJ010000066">
    <property type="protein sequence ID" value="MFD3225934.1"/>
    <property type="molecule type" value="Genomic_DNA"/>
</dbReference>
<dbReference type="OrthoDB" id="9797093at2"/>
<dbReference type="InterPro" id="IPR009241">
    <property type="entry name" value="HigB-like"/>
</dbReference>
<dbReference type="KEGG" id="rah:Rahaq_3063"/>
<dbReference type="GeneID" id="95416361"/>
<dbReference type="HOGENOM" id="CLU_139003_0_1_6"/>
<protein>
    <submittedName>
        <fullName evidence="2">Type II toxin-antitoxin system RelE/ParE family toxin</fullName>
    </submittedName>
</protein>
<evidence type="ECO:0000313" key="4">
    <source>
        <dbReference type="Proteomes" id="UP001598201"/>
    </source>
</evidence>
<reference evidence="3" key="1">
    <citation type="submission" date="2011-01" db="EMBL/GenBank/DDBJ databases">
        <title>Complete sequence of chromosome of Rahnella sp. Y9602.</title>
        <authorList>
            <consortium name="US DOE Joint Genome Institute"/>
            <person name="Lucas S."/>
            <person name="Copeland A."/>
            <person name="Lapidus A."/>
            <person name="Cheng J.-F."/>
            <person name="Goodwin L."/>
            <person name="Pitluck S."/>
            <person name="Lu M."/>
            <person name="Detter J.C."/>
            <person name="Han C."/>
            <person name="Tapia R."/>
            <person name="Land M."/>
            <person name="Hauser L."/>
            <person name="Kyrpides N."/>
            <person name="Ivanova N."/>
            <person name="Ovchinnikova G."/>
            <person name="Pagani I."/>
            <person name="Sobecky P.A."/>
            <person name="Martinez R.J."/>
            <person name="Woyke T."/>
        </authorList>
    </citation>
    <scope>NUCLEOTIDE SEQUENCE [LARGE SCALE GENOMIC DNA]</scope>
    <source>
        <strain evidence="3">Y9602</strain>
    </source>
</reference>
<accession>A0A0H3FBU9</accession>
<evidence type="ECO:0000313" key="1">
    <source>
        <dbReference type="EMBL" id="ADW74657.1"/>
    </source>
</evidence>
<dbReference type="Pfam" id="PF05973">
    <property type="entry name" value="Gp49"/>
    <property type="match status" value="1"/>
</dbReference>
<name>A0A0H3FBU9_RAHSY</name>
<sequence>MVIKDIDWRGSSLKDLRDFPTDARKRAGYELEQIQHGLPPTQWKSVSDWGAGVVEIKLDVFAGTFRVIYLAKFDEAIYILHCFAKKKQQTSPKDISIIKSRYAQIVRERHRRENEKGCY</sequence>
<reference evidence="1 3" key="2">
    <citation type="journal article" date="2012" name="J. Bacteriol.">
        <title>Complete Genome Sequence of Rahnella sp. Strain Y9602, a Gammaproteobacterium Isolate from Metal- and Radionuclide-Contaminated Soil.</title>
        <authorList>
            <person name="Martinez R.J."/>
            <person name="Bruce D."/>
            <person name="Detter C."/>
            <person name="Goodwin L.A."/>
            <person name="Han J."/>
            <person name="Han C.S."/>
            <person name="Held B."/>
            <person name="Land M.L."/>
            <person name="Mikhailova N."/>
            <person name="Nolan M."/>
            <person name="Pennacchio L."/>
            <person name="Pitluck S."/>
            <person name="Tapia R."/>
            <person name="Woyke T."/>
            <person name="Sobecky P.A."/>
        </authorList>
    </citation>
    <scope>NUCLEOTIDE SEQUENCE [LARGE SCALE GENOMIC DNA]</scope>
    <source>
        <strain evidence="1 3">Y9602</strain>
    </source>
</reference>
<evidence type="ECO:0000313" key="3">
    <source>
        <dbReference type="Proteomes" id="UP000007257"/>
    </source>
</evidence>
<reference evidence="2 4" key="3">
    <citation type="submission" date="2024-09" db="EMBL/GenBank/DDBJ databases">
        <title>Genomes of Rahnella.</title>
        <authorList>
            <person name="Mnguni F.C."/>
            <person name="Shin G.Y."/>
            <person name="Coutinho T."/>
        </authorList>
    </citation>
    <scope>NUCLEOTIDE SEQUENCE [LARGE SCALE GENOMIC DNA]</scope>
    <source>
        <strain evidence="2 4">20WA0057</strain>
    </source>
</reference>
<keyword evidence="4" id="KW-1185">Reference proteome</keyword>
<dbReference type="Proteomes" id="UP000007257">
    <property type="component" value="Chromosome"/>
</dbReference>
<dbReference type="eggNOG" id="COG4679">
    <property type="taxonomic scope" value="Bacteria"/>
</dbReference>
<evidence type="ECO:0000313" key="2">
    <source>
        <dbReference type="EMBL" id="MFD3225934.1"/>
    </source>
</evidence>
<dbReference type="Proteomes" id="UP001598201">
    <property type="component" value="Unassembled WGS sequence"/>
</dbReference>
<proteinExistence type="predicted"/>
<organism evidence="1 3">
    <name type="scientific">Rahnella sp. (strain Y9602)</name>
    <dbReference type="NCBI Taxonomy" id="2703885"/>
    <lineage>
        <taxon>Bacteria</taxon>
        <taxon>Pseudomonadati</taxon>
        <taxon>Pseudomonadota</taxon>
        <taxon>Gammaproteobacteria</taxon>
        <taxon>Enterobacterales</taxon>
        <taxon>Yersiniaceae</taxon>
        <taxon>Rahnella</taxon>
    </lineage>
</organism>
<gene>
    <name evidence="1" type="ordered locus">Rahaq_3063</name>
    <name evidence="2" type="ORF">ACFPK4_20500</name>
</gene>
<dbReference type="EMBL" id="CP002505">
    <property type="protein sequence ID" value="ADW74657.1"/>
    <property type="molecule type" value="Genomic_DNA"/>
</dbReference>